<proteinExistence type="predicted"/>
<dbReference type="AlphaFoldDB" id="A0A087TAK7"/>
<evidence type="ECO:0000313" key="2">
    <source>
        <dbReference type="Proteomes" id="UP000054359"/>
    </source>
</evidence>
<dbReference type="EMBL" id="KK114314">
    <property type="protein sequence ID" value="KFM62146.1"/>
    <property type="molecule type" value="Genomic_DNA"/>
</dbReference>
<gene>
    <name evidence="1" type="ORF">X975_00290</name>
</gene>
<dbReference type="OrthoDB" id="6431619at2759"/>
<feature type="non-terminal residue" evidence="1">
    <location>
        <position position="147"/>
    </location>
</feature>
<keyword evidence="2" id="KW-1185">Reference proteome</keyword>
<protein>
    <submittedName>
        <fullName evidence="1">Uncharacterized protein</fullName>
    </submittedName>
</protein>
<evidence type="ECO:0000313" key="1">
    <source>
        <dbReference type="EMBL" id="KFM62146.1"/>
    </source>
</evidence>
<dbReference type="OMA" id="WCISKAY"/>
<dbReference type="Proteomes" id="UP000054359">
    <property type="component" value="Unassembled WGS sequence"/>
</dbReference>
<organism evidence="1 2">
    <name type="scientific">Stegodyphus mimosarum</name>
    <name type="common">African social velvet spider</name>
    <dbReference type="NCBI Taxonomy" id="407821"/>
    <lineage>
        <taxon>Eukaryota</taxon>
        <taxon>Metazoa</taxon>
        <taxon>Ecdysozoa</taxon>
        <taxon>Arthropoda</taxon>
        <taxon>Chelicerata</taxon>
        <taxon>Arachnida</taxon>
        <taxon>Araneae</taxon>
        <taxon>Araneomorphae</taxon>
        <taxon>Entelegynae</taxon>
        <taxon>Eresoidea</taxon>
        <taxon>Eresidae</taxon>
        <taxon>Stegodyphus</taxon>
    </lineage>
</organism>
<reference evidence="1 2" key="1">
    <citation type="submission" date="2013-11" db="EMBL/GenBank/DDBJ databases">
        <title>Genome sequencing of Stegodyphus mimosarum.</title>
        <authorList>
            <person name="Bechsgaard J."/>
        </authorList>
    </citation>
    <scope>NUCLEOTIDE SEQUENCE [LARGE SCALE GENOMIC DNA]</scope>
</reference>
<sequence length="147" mass="16765">MEALAKEMCNEESNLHKSYVRTQPCTREYFSAPKMQCKREAEAAYAAYRDLNEILPAESEEALDDNAMCLLEAYAFACVAHDLQVTCSEEARNVLTGIFQRLKLAKIICSVSSLDELKTNFLESLELEPERKDVFALAFNSLKKRRK</sequence>
<accession>A0A087TAK7</accession>
<name>A0A087TAK7_STEMI</name>